<organism evidence="1 2">
    <name type="scientific">Streptococcus parauberis</name>
    <dbReference type="NCBI Taxonomy" id="1348"/>
    <lineage>
        <taxon>Bacteria</taxon>
        <taxon>Bacillati</taxon>
        <taxon>Bacillota</taxon>
        <taxon>Bacilli</taxon>
        <taxon>Lactobacillales</taxon>
        <taxon>Streptococcaceae</taxon>
        <taxon>Streptococcus</taxon>
    </lineage>
</organism>
<dbReference type="AlphaFoldDB" id="A0A854WEC0"/>
<protein>
    <submittedName>
        <fullName evidence="1">Uncharacterized protein</fullName>
    </submittedName>
</protein>
<dbReference type="RefSeq" id="WP_003105830.1">
    <property type="nucleotide sequence ID" value="NZ_JARQAT010000002.1"/>
</dbReference>
<proteinExistence type="predicted"/>
<evidence type="ECO:0000313" key="1">
    <source>
        <dbReference type="EMBL" id="PCH12669.1"/>
    </source>
</evidence>
<name>A0A854WEC0_9STRE</name>
<dbReference type="GeneID" id="61420591"/>
<evidence type="ECO:0000313" key="2">
    <source>
        <dbReference type="Proteomes" id="UP000217465"/>
    </source>
</evidence>
<comment type="caution">
    <text evidence="1">The sequence shown here is derived from an EMBL/GenBank/DDBJ whole genome shotgun (WGS) entry which is preliminary data.</text>
</comment>
<sequence length="228" mass="25878">MKKKKSIFGKLLLALVAILAVVGIFAFYRFQTGSIEGKWTATELGDQYYKEFYKSLGSYDKEIGIEPKKMVKVPKVVMTVEDGKAEVVVKSTFDKKYLVNAIVKKFDETLKKSFSDNNVSLDDLDDETRKAFESARPKTQELEDELDKEFQKSAIQSNGEYDKATGQISFKVFSGDVNQLMHTVKVTSVNKDVPGISKNDINKNLPYELKDKKLVLKDSKESINFKKK</sequence>
<reference evidence="1 2" key="1">
    <citation type="submission" date="2016-06" db="EMBL/GenBank/DDBJ databases">
        <authorList>
            <person name="Haines A.N."/>
            <person name="Council K.R."/>
        </authorList>
    </citation>
    <scope>NUCLEOTIDE SEQUENCE [LARGE SCALE GENOMIC DNA]</scope>
    <source>
        <strain evidence="1 2">SP158-29</strain>
    </source>
</reference>
<dbReference type="EMBL" id="NSGR01000008">
    <property type="protein sequence ID" value="PCH12669.1"/>
    <property type="molecule type" value="Genomic_DNA"/>
</dbReference>
<gene>
    <name evidence="1" type="ORF">A9Y57_01388</name>
</gene>
<dbReference type="Proteomes" id="UP000217465">
    <property type="component" value="Unassembled WGS sequence"/>
</dbReference>
<accession>A0A854WEC0</accession>